<dbReference type="EMBL" id="FQUU01000014">
    <property type="protein sequence ID" value="SHF63872.1"/>
    <property type="molecule type" value="Genomic_DNA"/>
</dbReference>
<evidence type="ECO:0000313" key="3">
    <source>
        <dbReference type="Proteomes" id="UP000184048"/>
    </source>
</evidence>
<dbReference type="Gene3D" id="3.40.1520.20">
    <property type="match status" value="1"/>
</dbReference>
<dbReference type="InterPro" id="IPR007055">
    <property type="entry name" value="BON_dom"/>
</dbReference>
<keyword evidence="3" id="KW-1185">Reference proteome</keyword>
<accession>A0A1M5DAZ2</accession>
<feature type="domain" description="BON" evidence="1">
    <location>
        <begin position="29"/>
        <end position="95"/>
    </location>
</feature>
<dbReference type="PANTHER" id="PTHR34606">
    <property type="entry name" value="BON DOMAIN-CONTAINING PROTEIN"/>
    <property type="match status" value="1"/>
</dbReference>
<evidence type="ECO:0000259" key="1">
    <source>
        <dbReference type="PROSITE" id="PS50914"/>
    </source>
</evidence>
<dbReference type="Pfam" id="PF04972">
    <property type="entry name" value="BON"/>
    <property type="match status" value="2"/>
</dbReference>
<dbReference type="PROSITE" id="PS50914">
    <property type="entry name" value="BON"/>
    <property type="match status" value="1"/>
</dbReference>
<protein>
    <submittedName>
        <fullName evidence="2">Osmotically-inducible protein OsmY, contains BON domain</fullName>
    </submittedName>
</protein>
<proteinExistence type="predicted"/>
<dbReference type="AlphaFoldDB" id="A0A1M5DAZ2"/>
<dbReference type="OrthoDB" id="1097785at2"/>
<dbReference type="RefSeq" id="WP_072836319.1">
    <property type="nucleotide sequence ID" value="NZ_FQUU01000014.1"/>
</dbReference>
<reference evidence="2 3" key="1">
    <citation type="submission" date="2016-11" db="EMBL/GenBank/DDBJ databases">
        <authorList>
            <person name="Jaros S."/>
            <person name="Januszkiewicz K."/>
            <person name="Wedrychowicz H."/>
        </authorList>
    </citation>
    <scope>NUCLEOTIDE SEQUENCE [LARGE SCALE GENOMIC DNA]</scope>
    <source>
        <strain evidence="2 3">DSM 18119</strain>
    </source>
</reference>
<dbReference type="Proteomes" id="UP000184048">
    <property type="component" value="Unassembled WGS sequence"/>
</dbReference>
<sequence>MKKSNAKLLIMGALLSISMQLISCKSKLKDTDIQSSLNEKVQADSRLSHVTTSVNDGVVTLTGDCPDEACRTSAEQAAKDVKGVKSVVNNITIMPATPPVEVNTDSGLESGLRDATKDYPGVTATVNNGEVTLTGTIERSKLPKLMQSINALNPKKVNNNLTIK</sequence>
<dbReference type="InterPro" id="IPR051686">
    <property type="entry name" value="Lipoprotein_DolP"/>
</dbReference>
<dbReference type="PANTHER" id="PTHR34606:SF4">
    <property type="entry name" value="OUTER MEMBRANE LIPOPROTEIN DOLP"/>
    <property type="match status" value="1"/>
</dbReference>
<dbReference type="STRING" id="1121884.SAMN02745131_03177"/>
<organism evidence="2 3">
    <name type="scientific">Flavisolibacter ginsengisoli DSM 18119</name>
    <dbReference type="NCBI Taxonomy" id="1121884"/>
    <lineage>
        <taxon>Bacteria</taxon>
        <taxon>Pseudomonadati</taxon>
        <taxon>Bacteroidota</taxon>
        <taxon>Chitinophagia</taxon>
        <taxon>Chitinophagales</taxon>
        <taxon>Chitinophagaceae</taxon>
        <taxon>Flavisolibacter</taxon>
    </lineage>
</organism>
<gene>
    <name evidence="2" type="ORF">SAMN02745131_03177</name>
</gene>
<name>A0A1M5DAZ2_9BACT</name>
<evidence type="ECO:0000313" key="2">
    <source>
        <dbReference type="EMBL" id="SHF63872.1"/>
    </source>
</evidence>